<evidence type="ECO:0000313" key="4">
    <source>
        <dbReference type="EMBL" id="TDO20186.1"/>
    </source>
</evidence>
<dbReference type="SUPFAM" id="SSF47384">
    <property type="entry name" value="Homodimeric domain of signal transducing histidine kinase"/>
    <property type="match status" value="1"/>
</dbReference>
<dbReference type="PROSITE" id="PS50005">
    <property type="entry name" value="TPR"/>
    <property type="match status" value="1"/>
</dbReference>
<keyword evidence="3" id="KW-0472">Membrane</keyword>
<name>A0A4R6IEL1_9SPHI</name>
<dbReference type="RefSeq" id="WP_133558560.1">
    <property type="nucleotide sequence ID" value="NZ_SNWM01000005.1"/>
</dbReference>
<dbReference type="AlphaFoldDB" id="A0A4R6IEL1"/>
<dbReference type="Proteomes" id="UP000295499">
    <property type="component" value="Unassembled WGS sequence"/>
</dbReference>
<organism evidence="4 5">
    <name type="scientific">Pedobacter duraquae</name>
    <dbReference type="NCBI Taxonomy" id="425511"/>
    <lineage>
        <taxon>Bacteria</taxon>
        <taxon>Pseudomonadati</taxon>
        <taxon>Bacteroidota</taxon>
        <taxon>Sphingobacteriia</taxon>
        <taxon>Sphingobacteriales</taxon>
        <taxon>Sphingobacteriaceae</taxon>
        <taxon>Pedobacter</taxon>
    </lineage>
</organism>
<gene>
    <name evidence="4" type="ORF">CLV32_3946</name>
</gene>
<dbReference type="InterPro" id="IPR019734">
    <property type="entry name" value="TPR_rpt"/>
</dbReference>
<dbReference type="SMART" id="SM00028">
    <property type="entry name" value="TPR"/>
    <property type="match status" value="3"/>
</dbReference>
<protein>
    <submittedName>
        <fullName evidence="4">Tetratricopeptide repeat protein</fullName>
    </submittedName>
</protein>
<dbReference type="PROSITE" id="PS51257">
    <property type="entry name" value="PROKAR_LIPOPROTEIN"/>
    <property type="match status" value="1"/>
</dbReference>
<keyword evidence="1" id="KW-0802">TPR repeat</keyword>
<dbReference type="InterPro" id="IPR036097">
    <property type="entry name" value="HisK_dim/P_sf"/>
</dbReference>
<dbReference type="EMBL" id="SNWM01000005">
    <property type="protein sequence ID" value="TDO20186.1"/>
    <property type="molecule type" value="Genomic_DNA"/>
</dbReference>
<evidence type="ECO:0000256" key="1">
    <source>
        <dbReference type="PROSITE-ProRule" id="PRU00339"/>
    </source>
</evidence>
<dbReference type="Pfam" id="PF13181">
    <property type="entry name" value="TPR_8"/>
    <property type="match status" value="1"/>
</dbReference>
<feature type="transmembrane region" description="Helical" evidence="3">
    <location>
        <begin position="356"/>
        <end position="377"/>
    </location>
</feature>
<dbReference type="InterPro" id="IPR011990">
    <property type="entry name" value="TPR-like_helical_dom_sf"/>
</dbReference>
<dbReference type="OrthoDB" id="9767435at2"/>
<dbReference type="GO" id="GO:0000155">
    <property type="term" value="F:phosphorelay sensor kinase activity"/>
    <property type="evidence" value="ECO:0007669"/>
    <property type="project" value="InterPro"/>
</dbReference>
<proteinExistence type="predicted"/>
<keyword evidence="5" id="KW-1185">Reference proteome</keyword>
<feature type="coiled-coil region" evidence="2">
    <location>
        <begin position="319"/>
        <end position="346"/>
    </location>
</feature>
<evidence type="ECO:0000256" key="2">
    <source>
        <dbReference type="SAM" id="Coils"/>
    </source>
</evidence>
<evidence type="ECO:0000256" key="3">
    <source>
        <dbReference type="SAM" id="Phobius"/>
    </source>
</evidence>
<keyword evidence="3" id="KW-0812">Transmembrane</keyword>
<sequence>MKSFLVTVHGLIILLTILSCKQDKIQKAIHGSNQKEVDRLIKKAKGYQNSNNDSLIVYAQQLQVIGNKSLNRSAVVYGAMFAAQVYWHAGNHKEAMITAMKGLEKAERYHVTEPIPMLYGLIANLHKENSNYKLAFNAQEKGFLEAERFKDTAAMIKLISNKAMFIHSFHLHDHTPQSQDSSISVHLKGLLLAESKAEYMLLRIPFYNNIAQYYKDQKQYHKAIEYANRAVSIATDRKQYRSLTYSYAWLGQSWYALHDQAKGFRYLNQGLQISQRLKQPYREMELLSDLYQMYYQSKDYKRALDLHIRGQEIHDSLQVQMNEKQISELQIRYESAQKDKQLLLLDSEHKKQNQKLLAVLAGALILLMLLLLLINRYRIIRVNNRMMQKSNADKTIALEHIAVIQAHDLRKPLSSILGLIHVIKEMGDEVDPDCLNNLEIAGRELDLAIHTVISTVEKAEARF</sequence>
<keyword evidence="2" id="KW-0175">Coiled coil</keyword>
<keyword evidence="3" id="KW-1133">Transmembrane helix</keyword>
<dbReference type="Gene3D" id="1.25.40.10">
    <property type="entry name" value="Tetratricopeptide repeat domain"/>
    <property type="match status" value="1"/>
</dbReference>
<reference evidence="4 5" key="1">
    <citation type="submission" date="2019-03" db="EMBL/GenBank/DDBJ databases">
        <title>Genomic Encyclopedia of Archaeal and Bacterial Type Strains, Phase II (KMG-II): from individual species to whole genera.</title>
        <authorList>
            <person name="Goeker M."/>
        </authorList>
    </citation>
    <scope>NUCLEOTIDE SEQUENCE [LARGE SCALE GENOMIC DNA]</scope>
    <source>
        <strain evidence="4 5">DSM 19034</strain>
    </source>
</reference>
<accession>A0A4R6IEL1</accession>
<comment type="caution">
    <text evidence="4">The sequence shown here is derived from an EMBL/GenBank/DDBJ whole genome shotgun (WGS) entry which is preliminary data.</text>
</comment>
<dbReference type="SUPFAM" id="SSF48452">
    <property type="entry name" value="TPR-like"/>
    <property type="match status" value="1"/>
</dbReference>
<evidence type="ECO:0000313" key="5">
    <source>
        <dbReference type="Proteomes" id="UP000295499"/>
    </source>
</evidence>
<feature type="repeat" description="TPR" evidence="1">
    <location>
        <begin position="204"/>
        <end position="237"/>
    </location>
</feature>